<dbReference type="Pfam" id="PF01454">
    <property type="entry name" value="MAGE"/>
    <property type="match status" value="1"/>
</dbReference>
<dbReference type="InterPro" id="IPR002190">
    <property type="entry name" value="MHD_dom"/>
</dbReference>
<name>A0A6J3GQ95_SAPAP</name>
<dbReference type="GeneID" id="116540597"/>
<dbReference type="InterPro" id="IPR021072">
    <property type="entry name" value="MAGE_N"/>
</dbReference>
<feature type="compositionally biased region" description="Polar residues" evidence="2">
    <location>
        <begin position="67"/>
        <end position="99"/>
    </location>
</feature>
<dbReference type="FunFam" id="1.10.10.1200:FF:000002">
    <property type="entry name" value="MAGE family member A11"/>
    <property type="match status" value="1"/>
</dbReference>
<dbReference type="PROSITE" id="PS50838">
    <property type="entry name" value="MAGE"/>
    <property type="match status" value="1"/>
</dbReference>
<proteinExistence type="predicted"/>
<dbReference type="GO" id="GO:0042826">
    <property type="term" value="F:histone deacetylase binding"/>
    <property type="evidence" value="ECO:0007669"/>
    <property type="project" value="TreeGrafter"/>
</dbReference>
<feature type="domain" description="MAGE" evidence="3">
    <location>
        <begin position="112"/>
        <end position="309"/>
    </location>
</feature>
<dbReference type="Pfam" id="PF12440">
    <property type="entry name" value="MAGE_N"/>
    <property type="match status" value="1"/>
</dbReference>
<dbReference type="InterPro" id="IPR041898">
    <property type="entry name" value="MAGE_WH1"/>
</dbReference>
<evidence type="ECO:0000256" key="1">
    <source>
        <dbReference type="ARBA" id="ARBA00084104"/>
    </source>
</evidence>
<dbReference type="PANTHER" id="PTHR11736:SF65">
    <property type="entry name" value="MELANOMA-ASSOCIATED ANTIGEN 8"/>
    <property type="match status" value="1"/>
</dbReference>
<dbReference type="Gene3D" id="1.10.10.1200">
    <property type="entry name" value="MAGE homology domain, winged helix WH1 motif"/>
    <property type="match status" value="1"/>
</dbReference>
<dbReference type="GO" id="GO:0000122">
    <property type="term" value="P:negative regulation of transcription by RNA polymerase II"/>
    <property type="evidence" value="ECO:0007669"/>
    <property type="project" value="TreeGrafter"/>
</dbReference>
<evidence type="ECO:0000259" key="3">
    <source>
        <dbReference type="PROSITE" id="PS50838"/>
    </source>
</evidence>
<reference evidence="5" key="1">
    <citation type="submission" date="2025-08" db="UniProtKB">
        <authorList>
            <consortium name="RefSeq"/>
        </authorList>
    </citation>
    <scope>IDENTIFICATION</scope>
    <source>
        <tissue evidence="5">Blood</tissue>
    </source>
</reference>
<evidence type="ECO:0000313" key="4">
    <source>
        <dbReference type="Proteomes" id="UP000504640"/>
    </source>
</evidence>
<dbReference type="SMART" id="SM01392">
    <property type="entry name" value="MAGE_N"/>
    <property type="match status" value="1"/>
</dbReference>
<sequence length="309" mass="33737">MSLGQKSQPGKPEEDLQAQGEAPGLVDVQVPTAEEQEATSSSSTLITGTLEEVPAAELPSPPEIPQGASSSLIVTDTPLGSQSSEDSSTNEVEGPSTSPDPAPMESLLWEALDEKVDELVGFLLCKYQIKEPVTKAEMLESVIKNYSNYFPMIFSKASEYMQVVFGIEVKEVDPAGHIYFLVTCLGLSYDGLLGDDQSTPKTGLLITVLGMIVVKGICVPEEAIWEGLSEMGLYVGMERSIYGELRKLLTQDWVQEKYLDYRQVPGSDPARYEFLWGPRALAETSYVKVLEHVARVGARVPIPYPSQPN</sequence>
<dbReference type="RefSeq" id="XP_032120046.1">
    <property type="nucleotide sequence ID" value="XM_032264155.1"/>
</dbReference>
<evidence type="ECO:0000313" key="5">
    <source>
        <dbReference type="RefSeq" id="XP_032120046.1"/>
    </source>
</evidence>
<dbReference type="GO" id="GO:0005634">
    <property type="term" value="C:nucleus"/>
    <property type="evidence" value="ECO:0007669"/>
    <property type="project" value="TreeGrafter"/>
</dbReference>
<feature type="region of interest" description="Disordered" evidence="2">
    <location>
        <begin position="1"/>
        <end position="104"/>
    </location>
</feature>
<dbReference type="Gene3D" id="1.10.10.1210">
    <property type="entry name" value="MAGE homology domain, winged helix WH2 motif"/>
    <property type="match status" value="1"/>
</dbReference>
<dbReference type="InterPro" id="IPR041899">
    <property type="entry name" value="MAGE_WH2"/>
</dbReference>
<dbReference type="Proteomes" id="UP000504640">
    <property type="component" value="Unplaced"/>
</dbReference>
<dbReference type="InterPro" id="IPR037445">
    <property type="entry name" value="MAGE"/>
</dbReference>
<dbReference type="PANTHER" id="PTHR11736">
    <property type="entry name" value="MELANOMA-ASSOCIATED ANTIGEN MAGE ANTIGEN"/>
    <property type="match status" value="1"/>
</dbReference>
<dbReference type="AlphaFoldDB" id="A0A6J3GQ95"/>
<keyword evidence="4" id="KW-1185">Reference proteome</keyword>
<protein>
    <submittedName>
        <fullName evidence="5">Melanoma-associated antigen 8-like</fullName>
    </submittedName>
</protein>
<evidence type="ECO:0000256" key="2">
    <source>
        <dbReference type="SAM" id="MobiDB-lite"/>
    </source>
</evidence>
<organism evidence="4 5">
    <name type="scientific">Sapajus apella</name>
    <name type="common">Brown-capped capuchin</name>
    <name type="synonym">Cebus apella</name>
    <dbReference type="NCBI Taxonomy" id="9515"/>
    <lineage>
        <taxon>Eukaryota</taxon>
        <taxon>Metazoa</taxon>
        <taxon>Chordata</taxon>
        <taxon>Craniata</taxon>
        <taxon>Vertebrata</taxon>
        <taxon>Euteleostomi</taxon>
        <taxon>Mammalia</taxon>
        <taxon>Eutheria</taxon>
        <taxon>Euarchontoglires</taxon>
        <taxon>Primates</taxon>
        <taxon>Haplorrhini</taxon>
        <taxon>Platyrrhini</taxon>
        <taxon>Cebidae</taxon>
        <taxon>Cebinae</taxon>
        <taxon>Sapajus</taxon>
    </lineage>
</organism>
<accession>A0A6J3GQ95</accession>
<keyword evidence="1" id="KW-0825">Tumor antigen</keyword>
<dbReference type="FunFam" id="1.10.10.1210:FF:000001">
    <property type="entry name" value="melanoma-associated antigen D1"/>
    <property type="match status" value="1"/>
</dbReference>
<dbReference type="SMART" id="SM01373">
    <property type="entry name" value="MAGE"/>
    <property type="match status" value="1"/>
</dbReference>
<feature type="compositionally biased region" description="Low complexity" evidence="2">
    <location>
        <begin position="38"/>
        <end position="50"/>
    </location>
</feature>
<gene>
    <name evidence="5" type="primary">LOC116540597</name>
</gene>